<proteinExistence type="predicted"/>
<dbReference type="GO" id="GO:0006357">
    <property type="term" value="P:regulation of transcription by RNA polymerase II"/>
    <property type="evidence" value="ECO:0007669"/>
    <property type="project" value="InterPro"/>
</dbReference>
<feature type="region of interest" description="Disordered" evidence="5">
    <location>
        <begin position="675"/>
        <end position="732"/>
    </location>
</feature>
<dbReference type="InterPro" id="IPR036735">
    <property type="entry name" value="NGN_dom_sf"/>
</dbReference>
<reference evidence="7" key="1">
    <citation type="submission" date="2023-03" db="EMBL/GenBank/DDBJ databases">
        <title>Massive genome expansion in bonnet fungi (Mycena s.s.) driven by repeated elements and novel gene families across ecological guilds.</title>
        <authorList>
            <consortium name="Lawrence Berkeley National Laboratory"/>
            <person name="Harder C.B."/>
            <person name="Miyauchi S."/>
            <person name="Viragh M."/>
            <person name="Kuo A."/>
            <person name="Thoen E."/>
            <person name="Andreopoulos B."/>
            <person name="Lu D."/>
            <person name="Skrede I."/>
            <person name="Drula E."/>
            <person name="Henrissat B."/>
            <person name="Morin E."/>
            <person name="Kohler A."/>
            <person name="Barry K."/>
            <person name="LaButti K."/>
            <person name="Morin E."/>
            <person name="Salamov A."/>
            <person name="Lipzen A."/>
            <person name="Mereny Z."/>
            <person name="Hegedus B."/>
            <person name="Baldrian P."/>
            <person name="Stursova M."/>
            <person name="Weitz H."/>
            <person name="Taylor A."/>
            <person name="Grigoriev I.V."/>
            <person name="Nagy L.G."/>
            <person name="Martin F."/>
            <person name="Kauserud H."/>
        </authorList>
    </citation>
    <scope>NUCLEOTIDE SEQUENCE</scope>
    <source>
        <strain evidence="7">CBHHK200</strain>
    </source>
</reference>
<dbReference type="GO" id="GO:0032044">
    <property type="term" value="C:DSIF complex"/>
    <property type="evidence" value="ECO:0007669"/>
    <property type="project" value="TreeGrafter"/>
</dbReference>
<dbReference type="SMART" id="SM00739">
    <property type="entry name" value="KOW"/>
    <property type="match status" value="2"/>
</dbReference>
<dbReference type="InterPro" id="IPR005100">
    <property type="entry name" value="NGN-domain"/>
</dbReference>
<organism evidence="7 8">
    <name type="scientific">Mycena alexandri</name>
    <dbReference type="NCBI Taxonomy" id="1745969"/>
    <lineage>
        <taxon>Eukaryota</taxon>
        <taxon>Fungi</taxon>
        <taxon>Dikarya</taxon>
        <taxon>Basidiomycota</taxon>
        <taxon>Agaricomycotina</taxon>
        <taxon>Agaricomycetes</taxon>
        <taxon>Agaricomycetidae</taxon>
        <taxon>Agaricales</taxon>
        <taxon>Marasmiineae</taxon>
        <taxon>Mycenaceae</taxon>
        <taxon>Mycena</taxon>
    </lineage>
</organism>
<dbReference type="PANTHER" id="PTHR11125:SF7">
    <property type="entry name" value="TRANSCRIPTION ELONGATION FACTOR SPT5"/>
    <property type="match status" value="1"/>
</dbReference>
<dbReference type="GO" id="GO:0003729">
    <property type="term" value="F:mRNA binding"/>
    <property type="evidence" value="ECO:0007669"/>
    <property type="project" value="TreeGrafter"/>
</dbReference>
<feature type="compositionally biased region" description="Low complexity" evidence="5">
    <location>
        <begin position="705"/>
        <end position="719"/>
    </location>
</feature>
<evidence type="ECO:0000256" key="2">
    <source>
        <dbReference type="ARBA" id="ARBA00024691"/>
    </source>
</evidence>
<keyword evidence="1" id="KW-0804">Transcription</keyword>
<feature type="domain" description="KOW" evidence="6">
    <location>
        <begin position="408"/>
        <end position="435"/>
    </location>
</feature>
<keyword evidence="8" id="KW-1185">Reference proteome</keyword>
<evidence type="ECO:0000256" key="5">
    <source>
        <dbReference type="SAM" id="MobiDB-lite"/>
    </source>
</evidence>
<evidence type="ECO:0000313" key="7">
    <source>
        <dbReference type="EMBL" id="KAJ7018093.1"/>
    </source>
</evidence>
<accession>A0AAD6S074</accession>
<dbReference type="PANTHER" id="PTHR11125">
    <property type="entry name" value="SUPPRESSOR OF TY 5"/>
    <property type="match status" value="1"/>
</dbReference>
<evidence type="ECO:0000313" key="8">
    <source>
        <dbReference type="Proteomes" id="UP001218188"/>
    </source>
</evidence>
<comment type="caution">
    <text evidence="7">The sequence shown here is derived from an EMBL/GenBank/DDBJ whole genome shotgun (WGS) entry which is preliminary data.</text>
</comment>
<evidence type="ECO:0000256" key="1">
    <source>
        <dbReference type="ARBA" id="ARBA00023163"/>
    </source>
</evidence>
<evidence type="ECO:0000256" key="3">
    <source>
        <dbReference type="ARBA" id="ARBA00029865"/>
    </source>
</evidence>
<dbReference type="InterPro" id="IPR005824">
    <property type="entry name" value="KOW"/>
</dbReference>
<dbReference type="Pfam" id="PF03439">
    <property type="entry name" value="Spt5-NGN"/>
    <property type="match status" value="1"/>
</dbReference>
<name>A0AAD6S074_9AGAR</name>
<dbReference type="EMBL" id="JARJCM010000359">
    <property type="protein sequence ID" value="KAJ7018093.1"/>
    <property type="molecule type" value="Genomic_DNA"/>
</dbReference>
<feature type="compositionally biased region" description="Polar residues" evidence="5">
    <location>
        <begin position="678"/>
        <end position="692"/>
    </location>
</feature>
<dbReference type="AlphaFoldDB" id="A0AAD6S074"/>
<dbReference type="GO" id="GO:0006368">
    <property type="term" value="P:transcription elongation by RNA polymerase II"/>
    <property type="evidence" value="ECO:0007669"/>
    <property type="project" value="TreeGrafter"/>
</dbReference>
<dbReference type="GO" id="GO:0032784">
    <property type="term" value="P:regulation of DNA-templated transcription elongation"/>
    <property type="evidence" value="ECO:0007669"/>
    <property type="project" value="InterPro"/>
</dbReference>
<feature type="domain" description="KOW" evidence="6">
    <location>
        <begin position="459"/>
        <end position="486"/>
    </location>
</feature>
<dbReference type="InterPro" id="IPR039659">
    <property type="entry name" value="SPT5"/>
</dbReference>
<gene>
    <name evidence="7" type="ORF">C8F04DRAFT_1278204</name>
</gene>
<dbReference type="Gene3D" id="3.30.70.940">
    <property type="entry name" value="NusG, N-terminal domain"/>
    <property type="match status" value="1"/>
</dbReference>
<evidence type="ECO:0000259" key="6">
    <source>
        <dbReference type="SMART" id="SM00739"/>
    </source>
</evidence>
<sequence length="807" mass="89517">MRITLTDLLTPPTCKNTQRPSHLSSGVVFRKIVSKNAWAAAGPLAWIRLSGVGVSLELIGLLAEKLRSFRRTHCLCRTLSDPSRIFLDLEAQTADHDDEEEDDFEDDWNGFLDRRAFADDIHPRPVVMAIMDDVGPSAQEEADAIRARHRERTERERHRFDGDQDAFQWIHKADSRPSLADADIWRLRVKSGHETDVVCTMTLDLPRSKFHSVVKSITAPATTRGCVYVETNEMAAVSYLQSRVAFVLQHFPPERVPVADYVPLVFSKSPALLSSLSWARVKRKGPYCGRLAWIQHSDPYRCCYELWLVPIVVPSEIFEDPFDLFLRRYYTFDGDIVSFGRTSFIGGLLVQYNAPLYSVVEDAPCPTMQELDQFASNRLFFDGSPPPDGEALFHSIQSSISLLQHTCSATRGDRVHVMAGEMAGSVGTVLTADPEKLTVKFSSPIETQEEIARSAVVYKLYPGDLVEIIRGKRQGQKGWIISIDWAVRVASVVSHDFSHYTGPVGPSASGIPTKDLDEFDVELLFLKPTSHVFHLAATSIIGPPAKKKRKVDRTVDRMANIEVRIGGKHQLSGVFGTILSSNSGCSMATVLTEGRAEQVRIKVPCENLTERHTALDVREFLRTPVPVRLALRKSRERRRAEALELALTEDVWHGSMDLGSTSWMHPSVAIDERDRATNQHGTVRPSTESYASDTHGGAPLNAFGPSEPSVSVPAPSAPSSRREKAASDPTRGMDNYGLPGGQFPGHWLTQPSLRGHTLDVVIRNSQRSHGGRYEGKIGTVLIPVAKKISMGNRDNSLEVMIDSSSAL</sequence>
<evidence type="ECO:0000256" key="4">
    <source>
        <dbReference type="ARBA" id="ARBA00031006"/>
    </source>
</evidence>
<protein>
    <recommendedName>
        <fullName evidence="3">Chromatin elongation factor SPT5</fullName>
    </recommendedName>
    <alternativeName>
        <fullName evidence="4">Chromatin elongation factor spt5</fullName>
    </alternativeName>
</protein>
<dbReference type="Proteomes" id="UP001218188">
    <property type="component" value="Unassembled WGS sequence"/>
</dbReference>
<comment type="function">
    <text evidence="2">The SPT4-SPT5 complex mediates both activation and inhibition of transcription elongation, and plays a role in pre-mRNA processing. This complex seems to be important for the stability of the RNA polymerase II elongation machinery on the chromatin template but not for the inherent ability of this machinery to translocate down the gene.</text>
</comment>